<dbReference type="SMART" id="SM00912">
    <property type="entry name" value="Haemagg_act"/>
    <property type="match status" value="1"/>
</dbReference>
<evidence type="ECO:0000259" key="2">
    <source>
        <dbReference type="SMART" id="SM00912"/>
    </source>
</evidence>
<dbReference type="Gene3D" id="2.160.20.10">
    <property type="entry name" value="Single-stranded right-handed beta-helix, Pectin lyase-like"/>
    <property type="match status" value="2"/>
</dbReference>
<dbReference type="NCBIfam" id="TIGR01901">
    <property type="entry name" value="adhes_NPXG"/>
    <property type="match status" value="1"/>
</dbReference>
<keyword evidence="1" id="KW-0732">Signal</keyword>
<dbReference type="EMBL" id="JACJTA010000045">
    <property type="protein sequence ID" value="MBD2606676.1"/>
    <property type="molecule type" value="Genomic_DNA"/>
</dbReference>
<dbReference type="Pfam" id="PF05860">
    <property type="entry name" value="TPS"/>
    <property type="match status" value="1"/>
</dbReference>
<evidence type="ECO:0000313" key="3">
    <source>
        <dbReference type="EMBL" id="MBD2606676.1"/>
    </source>
</evidence>
<organism evidence="3 4">
    <name type="scientific">Scytonema hofmannii FACHB-248</name>
    <dbReference type="NCBI Taxonomy" id="1842502"/>
    <lineage>
        <taxon>Bacteria</taxon>
        <taxon>Bacillati</taxon>
        <taxon>Cyanobacteriota</taxon>
        <taxon>Cyanophyceae</taxon>
        <taxon>Nostocales</taxon>
        <taxon>Scytonemataceae</taxon>
        <taxon>Scytonema</taxon>
    </lineage>
</organism>
<reference evidence="3 4" key="1">
    <citation type="journal article" date="2020" name="ISME J.">
        <title>Comparative genomics reveals insights into cyanobacterial evolution and habitat adaptation.</title>
        <authorList>
            <person name="Chen M.Y."/>
            <person name="Teng W.K."/>
            <person name="Zhao L."/>
            <person name="Hu C.X."/>
            <person name="Zhou Y.K."/>
            <person name="Han B.P."/>
            <person name="Song L.R."/>
            <person name="Shu W.S."/>
        </authorList>
    </citation>
    <scope>NUCLEOTIDE SEQUENCE [LARGE SCALE GENOMIC DNA]</scope>
    <source>
        <strain evidence="3 4">FACHB-248</strain>
    </source>
</reference>
<gene>
    <name evidence="3" type="ORF">H6G81_19595</name>
</gene>
<dbReference type="InterPro" id="IPR012334">
    <property type="entry name" value="Pectin_lyas_fold"/>
</dbReference>
<accession>A0ABR8GUE9</accession>
<sequence>MEQSWKTLFLLTFFCTFGLMTSAKAQITPDNSLGAETSTVGQPNQAINDIPINQIDQINGGARRGENLFHSFGEFNVNAGRAAYFSNPDGVGNILTRVTGVNRSNILGTLGVLGNANLFLINPNGIFFGPNSSLDVRGSFLGSSANSLLFDNGFEFSATNPQAPPLLQVNIPVGLRFRDNPGEIRVQGQGNNLSFDSEDFTFTRGLTPPGLVVQAGKTLALVGGSVNLEGGNLIADGGRIEVGSVAGSSVVSLTPIDKGWQLGYENVSSLGDIFLSGKASIDTSSNAGAGDIQVQGRNVKLTDGSGIFAFTGSEAGGTVSVNASDTLEVIGTGVSEKGLVPSTLYTAVSQNGNGTGGNLILRTRQFIQRGGSQVGSDTYGVGTAGNTIVNASESVTLNGISDNGAISTALGTVVQGTASGNGARLTVETKRLRVEDGALLVTFTFSQGNAASLVLKASESTDVIGSNSAISSRAFGDTTANGGAINLETGKLIIRDGAEITASSEGTGNAGDINVKSRSIFLDNQGGINATAKSGNGGNIYLNVQDYLRMRGNSEISTSAGGDGNGGNIFINNLPNYRGFVIAVPSENNDITANASQGRGGNITINSPRIFGLVERSLADLERLGVPDLNPINLSTSDITAFSQQPQLNGTISIQPPEVDPSRGLVELPETVTDTKQKIAQSPCRQGIGNEFVVTGRGGLPTSPNQALSSNNVRVDLLQPVASSGNSPSATIKPATTVTARRVPAQGWIFNDKGQVVLTAYDPTNTGSQHPFSTAAACPAR</sequence>
<feature type="domain" description="Filamentous haemagglutinin FhaB/tRNA nuclease CdiA-like TPS" evidence="2">
    <location>
        <begin position="37"/>
        <end position="151"/>
    </location>
</feature>
<dbReference type="InterPro" id="IPR008638">
    <property type="entry name" value="FhaB/CdiA-like_TPS"/>
</dbReference>
<feature type="chain" id="PRO_5046226062" evidence="1">
    <location>
        <begin position="26"/>
        <end position="781"/>
    </location>
</feature>
<comment type="caution">
    <text evidence="3">The sequence shown here is derived from an EMBL/GenBank/DDBJ whole genome shotgun (WGS) entry which is preliminary data.</text>
</comment>
<dbReference type="InterPro" id="IPR011050">
    <property type="entry name" value="Pectin_lyase_fold/virulence"/>
</dbReference>
<protein>
    <submittedName>
        <fullName evidence="3">Filamentous hemagglutinin N-terminal domain-containing protein</fullName>
    </submittedName>
</protein>
<keyword evidence="4" id="KW-1185">Reference proteome</keyword>
<name>A0ABR8GUE9_9CYAN</name>
<evidence type="ECO:0000313" key="4">
    <source>
        <dbReference type="Proteomes" id="UP000660380"/>
    </source>
</evidence>
<dbReference type="SUPFAM" id="SSF51126">
    <property type="entry name" value="Pectin lyase-like"/>
    <property type="match status" value="2"/>
</dbReference>
<dbReference type="RefSeq" id="WP_029634038.1">
    <property type="nucleotide sequence ID" value="NZ_JACJTA010000045.1"/>
</dbReference>
<proteinExistence type="predicted"/>
<evidence type="ECO:0000256" key="1">
    <source>
        <dbReference type="SAM" id="SignalP"/>
    </source>
</evidence>
<feature type="signal peptide" evidence="1">
    <location>
        <begin position="1"/>
        <end position="25"/>
    </location>
</feature>
<dbReference type="Proteomes" id="UP000660380">
    <property type="component" value="Unassembled WGS sequence"/>
</dbReference>